<keyword evidence="4" id="KW-1185">Reference proteome</keyword>
<feature type="domain" description="Beta-lactamase-related" evidence="2">
    <location>
        <begin position="86"/>
        <end position="311"/>
    </location>
</feature>
<dbReference type="Proteomes" id="UP001162802">
    <property type="component" value="Unassembled WGS sequence"/>
</dbReference>
<dbReference type="InterPro" id="IPR050789">
    <property type="entry name" value="Diverse_Enzym_Activities"/>
</dbReference>
<dbReference type="Pfam" id="PF00144">
    <property type="entry name" value="Beta-lactamase"/>
    <property type="match status" value="1"/>
</dbReference>
<feature type="chain" id="PRO_5046978469" evidence="1">
    <location>
        <begin position="29"/>
        <end position="414"/>
    </location>
</feature>
<evidence type="ECO:0000313" key="3">
    <source>
        <dbReference type="EMBL" id="MCJ1961881.1"/>
    </source>
</evidence>
<dbReference type="RefSeq" id="WP_243801378.1">
    <property type="nucleotide sequence ID" value="NZ_JALHAT010000028.1"/>
</dbReference>
<dbReference type="InterPro" id="IPR001466">
    <property type="entry name" value="Beta-lactam-related"/>
</dbReference>
<dbReference type="Gene3D" id="3.40.710.10">
    <property type="entry name" value="DD-peptidase/beta-lactamase superfamily"/>
    <property type="match status" value="1"/>
</dbReference>
<evidence type="ECO:0000259" key="2">
    <source>
        <dbReference type="Pfam" id="PF00144"/>
    </source>
</evidence>
<dbReference type="PANTHER" id="PTHR43283:SF7">
    <property type="entry name" value="BETA-LACTAMASE-RELATED DOMAIN-CONTAINING PROTEIN"/>
    <property type="match status" value="1"/>
</dbReference>
<dbReference type="SUPFAM" id="SSF56601">
    <property type="entry name" value="beta-lactamase/transpeptidase-like"/>
    <property type="match status" value="1"/>
</dbReference>
<protein>
    <submittedName>
        <fullName evidence="3">Beta-lactamase family protein</fullName>
    </submittedName>
</protein>
<dbReference type="PANTHER" id="PTHR43283">
    <property type="entry name" value="BETA-LACTAMASE-RELATED"/>
    <property type="match status" value="1"/>
</dbReference>
<feature type="signal peptide" evidence="1">
    <location>
        <begin position="1"/>
        <end position="28"/>
    </location>
</feature>
<proteinExistence type="predicted"/>
<accession>A0ABT0AFB8</accession>
<evidence type="ECO:0000313" key="4">
    <source>
        <dbReference type="Proteomes" id="UP001162802"/>
    </source>
</evidence>
<sequence>MGFRHKRRHARTAVTTLLCAALAGPALSADTPPTKPSDDPVYRERLDVYVTDYSKFVYTPMAQVPGAPDWTPLPSAPDSAISQAALEKATDYARRMNSTALIVWHKGQVALEWYGEGVTHTTPLVSKSLSKPLAAIAVGRAIALGKITSLDQPIADFIPELAGTQKGRIKVRHLLDMRSGMQHQSFSPDPESPLNLGFLSPEHTRHIIASYPMIAEPGTLYSYANAPADLVGEVITRATGRDYAEFVDTEVLRPLGAMGGTFWLNRPGGEAHSGCCMMLPAETFARLGVLLLHDGTWEETRLLPEGYVAQMRTGTPQNPHFGLGVWIGAPYVERRPFGAPDQPGPRVLHSEPYLDPDLFLFDGNADQIVDIAPGHDLVVLRMGGNPPRPTEENPEEWDNSYLVNTLIRGMKSPE</sequence>
<organism evidence="3 4">
    <name type="scientific">Novosphingobium mangrovi</name>
    <name type="common">ex Hu et al. 2023</name>
    <dbReference type="NCBI Taxonomy" id="2930094"/>
    <lineage>
        <taxon>Bacteria</taxon>
        <taxon>Pseudomonadati</taxon>
        <taxon>Pseudomonadota</taxon>
        <taxon>Alphaproteobacteria</taxon>
        <taxon>Sphingomonadales</taxon>
        <taxon>Sphingomonadaceae</taxon>
        <taxon>Novosphingobium</taxon>
    </lineage>
</organism>
<dbReference type="EMBL" id="JALHAT010000028">
    <property type="protein sequence ID" value="MCJ1961881.1"/>
    <property type="molecule type" value="Genomic_DNA"/>
</dbReference>
<gene>
    <name evidence="3" type="ORF">MTR65_14395</name>
</gene>
<evidence type="ECO:0000256" key="1">
    <source>
        <dbReference type="SAM" id="SignalP"/>
    </source>
</evidence>
<keyword evidence="1" id="KW-0732">Signal</keyword>
<reference evidence="3" key="1">
    <citation type="submission" date="2022-03" db="EMBL/GenBank/DDBJ databases">
        <title>Identification of a novel bacterium isolated from mangrove sediments.</title>
        <authorList>
            <person name="Pan X."/>
        </authorList>
    </citation>
    <scope>NUCLEOTIDE SEQUENCE</scope>
    <source>
        <strain evidence="3">B2637</strain>
    </source>
</reference>
<name>A0ABT0AFB8_9SPHN</name>
<dbReference type="InterPro" id="IPR012338">
    <property type="entry name" value="Beta-lactam/transpept-like"/>
</dbReference>
<comment type="caution">
    <text evidence="3">The sequence shown here is derived from an EMBL/GenBank/DDBJ whole genome shotgun (WGS) entry which is preliminary data.</text>
</comment>